<organism evidence="11 12">
    <name type="scientific">Providencia rustigianii</name>
    <dbReference type="NCBI Taxonomy" id="158850"/>
    <lineage>
        <taxon>Bacteria</taxon>
        <taxon>Pseudomonadati</taxon>
        <taxon>Pseudomonadota</taxon>
        <taxon>Gammaproteobacteria</taxon>
        <taxon>Enterobacterales</taxon>
        <taxon>Morganellaceae</taxon>
        <taxon>Providencia</taxon>
    </lineage>
</organism>
<proteinExistence type="predicted"/>
<feature type="coiled-coil region" evidence="8">
    <location>
        <begin position="147"/>
        <end position="188"/>
    </location>
</feature>
<evidence type="ECO:0000256" key="3">
    <source>
        <dbReference type="ARBA" id="ARBA00022452"/>
    </source>
</evidence>
<dbReference type="Proteomes" id="UP000255129">
    <property type="component" value="Unassembled WGS sequence"/>
</dbReference>
<evidence type="ECO:0000256" key="8">
    <source>
        <dbReference type="SAM" id="Coils"/>
    </source>
</evidence>
<feature type="domain" description="Trimeric autotransporter adhesin YadA-like C-terminal membrane anchor" evidence="10">
    <location>
        <begin position="322"/>
        <end position="377"/>
    </location>
</feature>
<name>A0A379G2F0_9GAMM</name>
<keyword evidence="6" id="KW-0472">Membrane</keyword>
<dbReference type="RefSeq" id="WP_230083587.1">
    <property type="nucleotide sequence ID" value="NZ_AP018946.1"/>
</dbReference>
<evidence type="ECO:0000256" key="4">
    <source>
        <dbReference type="ARBA" id="ARBA00022692"/>
    </source>
</evidence>
<dbReference type="Pfam" id="PF03895">
    <property type="entry name" value="YadA_anchor"/>
    <property type="match status" value="1"/>
</dbReference>
<keyword evidence="3" id="KW-1134">Transmembrane beta strand</keyword>
<keyword evidence="7" id="KW-0998">Cell outer membrane</keyword>
<dbReference type="Gene3D" id="3.30.1300.30">
    <property type="entry name" value="GSPII I/J protein-like"/>
    <property type="match status" value="1"/>
</dbReference>
<keyword evidence="4" id="KW-0812">Transmembrane</keyword>
<reference evidence="11 12" key="1">
    <citation type="submission" date="2018-06" db="EMBL/GenBank/DDBJ databases">
        <authorList>
            <consortium name="Pathogen Informatics"/>
            <person name="Doyle S."/>
        </authorList>
    </citation>
    <scope>NUCLEOTIDE SEQUENCE [LARGE SCALE GENOMIC DNA]</scope>
    <source>
        <strain evidence="11 12">NCTC12026</strain>
    </source>
</reference>
<keyword evidence="5 9" id="KW-0732">Signal</keyword>
<dbReference type="AlphaFoldDB" id="A0A379G2F0"/>
<accession>A0A379G2F0</accession>
<dbReference type="GO" id="GO:0009279">
    <property type="term" value="C:cell outer membrane"/>
    <property type="evidence" value="ECO:0007669"/>
    <property type="project" value="UniProtKB-SubCell"/>
</dbReference>
<feature type="chain" id="PRO_5016707333" evidence="9">
    <location>
        <begin position="25"/>
        <end position="377"/>
    </location>
</feature>
<feature type="signal peptide" evidence="9">
    <location>
        <begin position="1"/>
        <end position="24"/>
    </location>
</feature>
<evidence type="ECO:0000256" key="2">
    <source>
        <dbReference type="ARBA" id="ARBA00004442"/>
    </source>
</evidence>
<evidence type="ECO:0000313" key="11">
    <source>
        <dbReference type="EMBL" id="SUC35180.1"/>
    </source>
</evidence>
<dbReference type="EMBL" id="UGUA01000002">
    <property type="protein sequence ID" value="SUC35180.1"/>
    <property type="molecule type" value="Genomic_DNA"/>
</dbReference>
<evidence type="ECO:0000313" key="12">
    <source>
        <dbReference type="Proteomes" id="UP000255129"/>
    </source>
</evidence>
<keyword evidence="8" id="KW-0175">Coiled coil</keyword>
<dbReference type="InterPro" id="IPR045584">
    <property type="entry name" value="Pilin-like"/>
</dbReference>
<evidence type="ECO:0000256" key="6">
    <source>
        <dbReference type="ARBA" id="ARBA00023136"/>
    </source>
</evidence>
<evidence type="ECO:0000256" key="1">
    <source>
        <dbReference type="ARBA" id="ARBA00004241"/>
    </source>
</evidence>
<gene>
    <name evidence="11" type="ORF">NCTC12026_01563</name>
</gene>
<comment type="subcellular location">
    <subcellularLocation>
        <location evidence="2">Cell outer membrane</location>
    </subcellularLocation>
    <subcellularLocation>
        <location evidence="1">Cell surface</location>
    </subcellularLocation>
</comment>
<dbReference type="GO" id="GO:0009986">
    <property type="term" value="C:cell surface"/>
    <property type="evidence" value="ECO:0007669"/>
    <property type="project" value="UniProtKB-SubCell"/>
</dbReference>
<evidence type="ECO:0000256" key="7">
    <source>
        <dbReference type="ARBA" id="ARBA00023237"/>
    </source>
</evidence>
<evidence type="ECO:0000256" key="5">
    <source>
        <dbReference type="ARBA" id="ARBA00022729"/>
    </source>
</evidence>
<evidence type="ECO:0000256" key="9">
    <source>
        <dbReference type="SAM" id="SignalP"/>
    </source>
</evidence>
<dbReference type="InterPro" id="IPR005594">
    <property type="entry name" value="YadA_C"/>
</dbReference>
<dbReference type="SUPFAM" id="SSF54523">
    <property type="entry name" value="Pili subunits"/>
    <property type="match status" value="1"/>
</dbReference>
<sequence length="377" mass="42957">MKNKILLCNLSTIILTSLFSQSFASNDYNMKINAPYDYPEHRHEDNSYNIKMDDNAISLNDDTVKKNTPINISTILDDAITLFIVQPHLQELDNKEVNTTYTDNTPNFLNTDDESWAFIHSMQRMIDVNKDHTNKNKQYIDNIKTSVEDLTNDINSNKSKHEKNENDINELIDSISKLTQNTKDSENRSQRYADREIADYEEYTKEAIEISYRKNHDEIEKLNTAILELNTEIKNTDELTSLSIDEAEKNSKAHADLILRNQQMLNIERFDKIDKQNNLHTRQFKQINTKFDHLESKINQTARDANAGIAAVAAMTNIPYTSGTRFSAGLGMGNFKNGKAIAAGAQYQVKQNLNLRSSISWNNSDSAVIGAGVAYGW</sequence>
<protein>
    <submittedName>
        <fullName evidence="11">YadA-like C-terminal region</fullName>
    </submittedName>
</protein>
<evidence type="ECO:0000259" key="10">
    <source>
        <dbReference type="Pfam" id="PF03895"/>
    </source>
</evidence>